<name>A0A3D9QWT5_9BACL</name>
<evidence type="ECO:0000313" key="1">
    <source>
        <dbReference type="EMBL" id="REE68690.1"/>
    </source>
</evidence>
<gene>
    <name evidence="1" type="ORF">A8990_13724</name>
</gene>
<dbReference type="RefSeq" id="WP_116191588.1">
    <property type="nucleotide sequence ID" value="NZ_QTTN01000037.1"/>
</dbReference>
<sequence>MSTKLWDLFTNDYRQNCLRWSHSANNPVIPASGETWKSIWVANPDFLEFQGKQLLYYRGNGIQPGTDGKRHDRLAVAEVIQLTADHIEIQDLNDGEPIVDAGAPGEFDSQDVLDPASVEWQDQVFLYYSAVGDGPDSVGLAISSDGEHFTKYGKIMDGRAPEVIVKDGKVHMIYQMFSENGYQLHLASSEDGIHFTPLSDEPIFQDRTGGWDSLSIVTVRLMQDEEHYYMIYGASAYLADEPDFFGLARSRDLLHWEAHPGNPIFGCGPKGSEDGGAIWFPAIAETEDHFVMIYEGSRGKYTWDLSSQICLSSIPK</sequence>
<dbReference type="InterPro" id="IPR023296">
    <property type="entry name" value="Glyco_hydro_beta-prop_sf"/>
</dbReference>
<dbReference type="GO" id="GO:0016787">
    <property type="term" value="F:hydrolase activity"/>
    <property type="evidence" value="ECO:0007669"/>
    <property type="project" value="UniProtKB-KW"/>
</dbReference>
<dbReference type="AlphaFoldDB" id="A0A3D9QWT5"/>
<keyword evidence="1" id="KW-0378">Hydrolase</keyword>
<dbReference type="Gene3D" id="2.115.10.20">
    <property type="entry name" value="Glycosyl hydrolase domain, family 43"/>
    <property type="match status" value="3"/>
</dbReference>
<dbReference type="SUPFAM" id="SSF75005">
    <property type="entry name" value="Arabinanase/levansucrase/invertase"/>
    <property type="match status" value="1"/>
</dbReference>
<dbReference type="EMBL" id="QTTN01000037">
    <property type="protein sequence ID" value="REE68690.1"/>
    <property type="molecule type" value="Genomic_DNA"/>
</dbReference>
<reference evidence="1 2" key="1">
    <citation type="submission" date="2018-08" db="EMBL/GenBank/DDBJ databases">
        <title>Genomic Encyclopedia of Type Strains, Phase III (KMG-III): the genomes of soil and plant-associated and newly described type strains.</title>
        <authorList>
            <person name="Whitman W."/>
        </authorList>
    </citation>
    <scope>NUCLEOTIDE SEQUENCE [LARGE SCALE GENOMIC DNA]</scope>
    <source>
        <strain evidence="1 2">CGMCC 1.10966</strain>
    </source>
</reference>
<accession>A0A3D9QWT5</accession>
<organism evidence="1 2">
    <name type="scientific">Paenibacillus taihuensis</name>
    <dbReference type="NCBI Taxonomy" id="1156355"/>
    <lineage>
        <taxon>Bacteria</taxon>
        <taxon>Bacillati</taxon>
        <taxon>Bacillota</taxon>
        <taxon>Bacilli</taxon>
        <taxon>Bacillales</taxon>
        <taxon>Paenibacillaceae</taxon>
        <taxon>Paenibacillus</taxon>
    </lineage>
</organism>
<dbReference type="Proteomes" id="UP000256304">
    <property type="component" value="Unassembled WGS sequence"/>
</dbReference>
<comment type="caution">
    <text evidence="1">The sequence shown here is derived from an EMBL/GenBank/DDBJ whole genome shotgun (WGS) entry which is preliminary data.</text>
</comment>
<dbReference type="PANTHER" id="PTHR35279:SF1">
    <property type="entry name" value="ARABINANASE_LEVANSUCRASE_INVERTASE"/>
    <property type="match status" value="1"/>
</dbReference>
<protein>
    <submittedName>
        <fullName evidence="1">Putative GH43/DUF377 family glycosyl hydrolase</fullName>
    </submittedName>
</protein>
<dbReference type="OrthoDB" id="2534034at2"/>
<evidence type="ECO:0000313" key="2">
    <source>
        <dbReference type="Proteomes" id="UP000256304"/>
    </source>
</evidence>
<proteinExistence type="predicted"/>
<dbReference type="PANTHER" id="PTHR35279">
    <property type="match status" value="1"/>
</dbReference>
<keyword evidence="2" id="KW-1185">Reference proteome</keyword>